<reference evidence="2 3" key="1">
    <citation type="submission" date="2020-09" db="EMBL/GenBank/DDBJ databases">
        <title>Characterization of Paenibacillus peoriae strain ZF390 with broad-spectrum antimicrobial activity as a potential biocontrol agent.</title>
        <authorList>
            <person name="Li L."/>
            <person name="Zhao Y."/>
            <person name="Li B."/>
            <person name="Xie X."/>
        </authorList>
    </citation>
    <scope>NUCLEOTIDE SEQUENCE [LARGE SCALE GENOMIC DNA]</scope>
    <source>
        <strain evidence="2 3">ZF390</strain>
    </source>
</reference>
<protein>
    <submittedName>
        <fullName evidence="2">NYN domain-containing protein</fullName>
    </submittedName>
</protein>
<dbReference type="AlphaFoldDB" id="A0A7H0Y379"/>
<organism evidence="2 3">
    <name type="scientific">Paenibacillus peoriae</name>
    <dbReference type="NCBI Taxonomy" id="59893"/>
    <lineage>
        <taxon>Bacteria</taxon>
        <taxon>Bacillati</taxon>
        <taxon>Bacillota</taxon>
        <taxon>Bacilli</taxon>
        <taxon>Bacillales</taxon>
        <taxon>Paenibacillaceae</taxon>
        <taxon>Paenibacillus</taxon>
    </lineage>
</organism>
<sequence length="278" mass="32922">MIDYENVHYNLRNDYTNVFEKDFFNRLRMYLQGKSMNVIDIIAYCNFDLPDMYNSRHQSKLHEFGIETRHTSNTGKNCADIQIAVDTMEMIFQNNLIDGVVLISDDKDMTPLIKAIKKQKGFVHLITSQNSSDLILHTPTSHSFFEDLYEIEAKNDSHLTENIYHNLNAHIKKEYVDKQKTPPLLSLQRFTENSLSWYNIFEYEFVRLLNKLELEGKIIIHKYRLKNNEGIEYGKEFEGIITDAYLYLFNSNNPINRISNCINDEFIKNVYKKYIRNI</sequence>
<evidence type="ECO:0000259" key="1">
    <source>
        <dbReference type="Pfam" id="PF01936"/>
    </source>
</evidence>
<dbReference type="Gene3D" id="3.40.50.1010">
    <property type="entry name" value="5'-nuclease"/>
    <property type="match status" value="1"/>
</dbReference>
<evidence type="ECO:0000313" key="2">
    <source>
        <dbReference type="EMBL" id="QNR65537.1"/>
    </source>
</evidence>
<dbReference type="InterPro" id="IPR021139">
    <property type="entry name" value="NYN"/>
</dbReference>
<gene>
    <name evidence="2" type="ORF">IAQ67_16780</name>
</gene>
<feature type="domain" description="NYN" evidence="1">
    <location>
        <begin position="2"/>
        <end position="133"/>
    </location>
</feature>
<proteinExistence type="predicted"/>
<dbReference type="Pfam" id="PF01936">
    <property type="entry name" value="NYN"/>
    <property type="match status" value="1"/>
</dbReference>
<dbReference type="GO" id="GO:0004540">
    <property type="term" value="F:RNA nuclease activity"/>
    <property type="evidence" value="ECO:0007669"/>
    <property type="project" value="InterPro"/>
</dbReference>
<accession>A0A7H0Y379</accession>
<evidence type="ECO:0000313" key="3">
    <source>
        <dbReference type="Proteomes" id="UP000516384"/>
    </source>
</evidence>
<dbReference type="Proteomes" id="UP000516384">
    <property type="component" value="Chromosome"/>
</dbReference>
<dbReference type="EMBL" id="CP061172">
    <property type="protein sequence ID" value="QNR65537.1"/>
    <property type="molecule type" value="Genomic_DNA"/>
</dbReference>
<name>A0A7H0Y379_9BACL</name>